<dbReference type="EMBL" id="KR973434">
    <property type="protein sequence ID" value="AKV17188.1"/>
    <property type="molecule type" value="Genomic_DNA"/>
</dbReference>
<evidence type="ECO:0000313" key="2">
    <source>
        <dbReference type="EMBL" id="AKV17188.1"/>
    </source>
</evidence>
<protein>
    <submittedName>
        <fullName evidence="2">Replication protein</fullName>
    </submittedName>
</protein>
<dbReference type="Pfam" id="PF02486">
    <property type="entry name" value="Rep_trans"/>
    <property type="match status" value="1"/>
</dbReference>
<feature type="domain" description="Replication initiation protein-like C-terminal" evidence="1">
    <location>
        <begin position="97"/>
        <end position="190"/>
    </location>
</feature>
<sequence length="282" mass="32971">MPTNQVSIDRITVSGELKAEYLELQRVMNALGSSWELSGGVFRLIREYPNGDTENIAYYAENAFQAGSWRLDFNPNKLTDEEKLEMKRAIDLLADVHFTRLDLAFDVFNNELGMKYRIYRPNVSQREYGVYTAQWTKAVETIYYGSNSSDQQIRQYNKLVEQTKKNMPLPDGVEHWMRLELQLRGRKPAEWVDCAKSMLADFRLPNYDNIKSVNDKLALAGLDSQFVDWSDFAKEKRARLRKLQKEQYDDTLARELFDLLIAHQERLHGELTSYLAEFDIQE</sequence>
<organism evidence="2">
    <name type="scientific">Weissella confusa</name>
    <name type="common">Lactobacillus confusus</name>
    <dbReference type="NCBI Taxonomy" id="1583"/>
    <lineage>
        <taxon>Bacteria</taxon>
        <taxon>Bacillati</taxon>
        <taxon>Bacillota</taxon>
        <taxon>Bacilli</taxon>
        <taxon>Lactobacillales</taxon>
        <taxon>Lactobacillaceae</taxon>
        <taxon>Weissella</taxon>
    </lineage>
</organism>
<keyword evidence="2" id="KW-0614">Plasmid</keyword>
<name>A0A0K1R0E7_WEICO</name>
<dbReference type="InterPro" id="IPR003491">
    <property type="entry name" value="REP-like_C"/>
</dbReference>
<proteinExistence type="predicted"/>
<geneLocation type="plasmid" evidence="2">
    <name>pQJ012</name>
</geneLocation>
<dbReference type="RefSeq" id="WP_172686063.1">
    <property type="nucleotide sequence ID" value="NZ_KR973434.1"/>
</dbReference>
<evidence type="ECO:0000259" key="1">
    <source>
        <dbReference type="Pfam" id="PF02486"/>
    </source>
</evidence>
<reference evidence="2" key="1">
    <citation type="submission" date="2015-05" db="EMBL/GenBank/DDBJ databases">
        <title>Complete DNA Squence and Analysis of a Cryptic Plasmid Isolated from Weissella confusa.</title>
        <authorList>
            <person name="Wang H."/>
            <person name="Dai Y."/>
            <person name="Su S."/>
            <person name="Pan Q."/>
        </authorList>
    </citation>
    <scope>NUCLEOTIDE SEQUENCE</scope>
    <source>
        <strain evidence="2">QJ012</strain>
        <plasmid evidence="2">pQJ012</plasmid>
    </source>
</reference>
<gene>
    <name evidence="2" type="primary">rep</name>
</gene>
<accession>A0A0K1R0E7</accession>
<dbReference type="AlphaFoldDB" id="A0A0K1R0E7"/>